<dbReference type="EMBL" id="JACHHQ010000005">
    <property type="protein sequence ID" value="MBB5200784.1"/>
    <property type="molecule type" value="Genomic_DNA"/>
</dbReference>
<proteinExistence type="predicted"/>
<dbReference type="Proteomes" id="UP000571084">
    <property type="component" value="Unassembled WGS sequence"/>
</dbReference>
<name>A0A840RVU1_9BURK</name>
<organism evidence="1 2">
    <name type="scientific">Glaciimonas immobilis</name>
    <dbReference type="NCBI Taxonomy" id="728004"/>
    <lineage>
        <taxon>Bacteria</taxon>
        <taxon>Pseudomonadati</taxon>
        <taxon>Pseudomonadota</taxon>
        <taxon>Betaproteobacteria</taxon>
        <taxon>Burkholderiales</taxon>
        <taxon>Oxalobacteraceae</taxon>
        <taxon>Glaciimonas</taxon>
    </lineage>
</organism>
<sequence>MTNAKFAIISTDIQSMEDACYSEACYYEYDDAGWFFCNTIDKAALFASEEAAQLRINKVVKFGGSAQGMRIVSA</sequence>
<reference evidence="1 2" key="1">
    <citation type="submission" date="2020-08" db="EMBL/GenBank/DDBJ databases">
        <title>Genomic Encyclopedia of Type Strains, Phase IV (KMG-IV): sequencing the most valuable type-strain genomes for metagenomic binning, comparative biology and taxonomic classification.</title>
        <authorList>
            <person name="Goeker M."/>
        </authorList>
    </citation>
    <scope>NUCLEOTIDE SEQUENCE [LARGE SCALE GENOMIC DNA]</scope>
    <source>
        <strain evidence="1 2">DSM 23240</strain>
    </source>
</reference>
<evidence type="ECO:0000313" key="1">
    <source>
        <dbReference type="EMBL" id="MBB5200784.1"/>
    </source>
</evidence>
<comment type="caution">
    <text evidence="1">The sequence shown here is derived from an EMBL/GenBank/DDBJ whole genome shotgun (WGS) entry which is preliminary data.</text>
</comment>
<accession>A0A840RVU1</accession>
<dbReference type="AlphaFoldDB" id="A0A840RVU1"/>
<dbReference type="RefSeq" id="WP_168055761.1">
    <property type="nucleotide sequence ID" value="NZ_JAAOZT010000007.1"/>
</dbReference>
<protein>
    <submittedName>
        <fullName evidence="1">Uncharacterized protein</fullName>
    </submittedName>
</protein>
<gene>
    <name evidence="1" type="ORF">HNR39_002626</name>
</gene>
<keyword evidence="2" id="KW-1185">Reference proteome</keyword>
<evidence type="ECO:0000313" key="2">
    <source>
        <dbReference type="Proteomes" id="UP000571084"/>
    </source>
</evidence>